<reference evidence="2 3" key="1">
    <citation type="journal article" date="2019" name="Commun. Biol.">
        <title>The bagworm genome reveals a unique fibroin gene that provides high tensile strength.</title>
        <authorList>
            <person name="Kono N."/>
            <person name="Nakamura H."/>
            <person name="Ohtoshi R."/>
            <person name="Tomita M."/>
            <person name="Numata K."/>
            <person name="Arakawa K."/>
        </authorList>
    </citation>
    <scope>NUCLEOTIDE SEQUENCE [LARGE SCALE GENOMIC DNA]</scope>
</reference>
<dbReference type="AlphaFoldDB" id="A0A4C1Z794"/>
<comment type="caution">
    <text evidence="2">The sequence shown here is derived from an EMBL/GenBank/DDBJ whole genome shotgun (WGS) entry which is preliminary data.</text>
</comment>
<proteinExistence type="predicted"/>
<name>A0A4C1Z794_EUMVA</name>
<dbReference type="EMBL" id="BGZK01001680">
    <property type="protein sequence ID" value="GBP84466.1"/>
    <property type="molecule type" value="Genomic_DNA"/>
</dbReference>
<gene>
    <name evidence="2" type="ORF">EVAR_67472_1</name>
</gene>
<feature type="compositionally biased region" description="Basic and acidic residues" evidence="1">
    <location>
        <begin position="74"/>
        <end position="85"/>
    </location>
</feature>
<organism evidence="2 3">
    <name type="scientific">Eumeta variegata</name>
    <name type="common">Bagworm moth</name>
    <name type="synonym">Eumeta japonica</name>
    <dbReference type="NCBI Taxonomy" id="151549"/>
    <lineage>
        <taxon>Eukaryota</taxon>
        <taxon>Metazoa</taxon>
        <taxon>Ecdysozoa</taxon>
        <taxon>Arthropoda</taxon>
        <taxon>Hexapoda</taxon>
        <taxon>Insecta</taxon>
        <taxon>Pterygota</taxon>
        <taxon>Neoptera</taxon>
        <taxon>Endopterygota</taxon>
        <taxon>Lepidoptera</taxon>
        <taxon>Glossata</taxon>
        <taxon>Ditrysia</taxon>
        <taxon>Tineoidea</taxon>
        <taxon>Psychidae</taxon>
        <taxon>Oiketicinae</taxon>
        <taxon>Eumeta</taxon>
    </lineage>
</organism>
<keyword evidence="3" id="KW-1185">Reference proteome</keyword>
<evidence type="ECO:0000313" key="2">
    <source>
        <dbReference type="EMBL" id="GBP84466.1"/>
    </source>
</evidence>
<protein>
    <submittedName>
        <fullName evidence="2">Uncharacterized protein</fullName>
    </submittedName>
</protein>
<feature type="compositionally biased region" description="Basic and acidic residues" evidence="1">
    <location>
        <begin position="1"/>
        <end position="12"/>
    </location>
</feature>
<accession>A0A4C1Z794</accession>
<dbReference type="Proteomes" id="UP000299102">
    <property type="component" value="Unassembled WGS sequence"/>
</dbReference>
<sequence length="177" mass="19050">MLRDESRARADRGGAAGRGTPRAAPRTHHHREGGRGAGGGPARKAARAAGALKGPSVATADGPRLERRRRPPRHSLDARAAERERDGLWLSAQHRHESSPEPSTLILVWLAGPSALSSAPQRGFTSRTSSPVNYVGGRRDGMLWAFVHRPMSLSSAGRLLFGREPTSSCPFPKWDAD</sequence>
<evidence type="ECO:0000256" key="1">
    <source>
        <dbReference type="SAM" id="MobiDB-lite"/>
    </source>
</evidence>
<evidence type="ECO:0000313" key="3">
    <source>
        <dbReference type="Proteomes" id="UP000299102"/>
    </source>
</evidence>
<feature type="region of interest" description="Disordered" evidence="1">
    <location>
        <begin position="1"/>
        <end position="85"/>
    </location>
</feature>